<evidence type="ECO:0000256" key="1">
    <source>
        <dbReference type="SAM" id="MobiDB-lite"/>
    </source>
</evidence>
<dbReference type="EMBL" id="JBIMZQ010000036">
    <property type="protein sequence ID" value="KAL3661386.1"/>
    <property type="molecule type" value="Genomic_DNA"/>
</dbReference>
<keyword evidence="3" id="KW-1185">Reference proteome</keyword>
<proteinExistence type="predicted"/>
<feature type="region of interest" description="Disordered" evidence="1">
    <location>
        <begin position="1"/>
        <end position="57"/>
    </location>
</feature>
<sequence length="334" mass="34968">MEEIFQASGLERPLAQADTQESGERRAPVGAGRPTGVKVSPHAGRAGGTRSGDLAPEKLGTLKAEKGSGGLLVVRADVQGYNNPFRVLIDSGASKTFARRQTVAKNHSKFANALRESEGNGLVVVRLADGTVVKVPKVQVGLAVKFDVFDSVESFSALEMDKYDLILGIPWLRSTNPGSIGAAKPLGLAGLRSLTEPWNRQDAAASEEFFGAGVVESTSPHTRNDRGPWMAGATGGVPCPMCGSATIAEPHARSRSAVQAATVVVPKSTNQVGNLGPQADERVPEGVTNTRDAEVVASPGVGNTVPREVAQTITDAEDTKGASKADQFKFEITM</sequence>
<dbReference type="Proteomes" id="UP001632037">
    <property type="component" value="Unassembled WGS sequence"/>
</dbReference>
<dbReference type="Gene3D" id="2.40.70.10">
    <property type="entry name" value="Acid Proteases"/>
    <property type="match status" value="1"/>
</dbReference>
<dbReference type="CDD" id="cd00303">
    <property type="entry name" value="retropepsin_like"/>
    <property type="match status" value="1"/>
</dbReference>
<dbReference type="InterPro" id="IPR001969">
    <property type="entry name" value="Aspartic_peptidase_AS"/>
</dbReference>
<comment type="caution">
    <text evidence="2">The sequence shown here is derived from an EMBL/GenBank/DDBJ whole genome shotgun (WGS) entry which is preliminary data.</text>
</comment>
<gene>
    <name evidence="2" type="ORF">V7S43_013589</name>
</gene>
<protein>
    <recommendedName>
        <fullName evidence="4">Gag protein</fullName>
    </recommendedName>
</protein>
<dbReference type="InterPro" id="IPR021109">
    <property type="entry name" value="Peptidase_aspartic_dom_sf"/>
</dbReference>
<dbReference type="PROSITE" id="PS00141">
    <property type="entry name" value="ASP_PROTEASE"/>
    <property type="match status" value="1"/>
</dbReference>
<evidence type="ECO:0000313" key="2">
    <source>
        <dbReference type="EMBL" id="KAL3661386.1"/>
    </source>
</evidence>
<evidence type="ECO:0000313" key="3">
    <source>
        <dbReference type="Proteomes" id="UP001632037"/>
    </source>
</evidence>
<dbReference type="AlphaFoldDB" id="A0ABD3F4F1"/>
<organism evidence="2 3">
    <name type="scientific">Phytophthora oleae</name>
    <dbReference type="NCBI Taxonomy" id="2107226"/>
    <lineage>
        <taxon>Eukaryota</taxon>
        <taxon>Sar</taxon>
        <taxon>Stramenopiles</taxon>
        <taxon>Oomycota</taxon>
        <taxon>Peronosporomycetes</taxon>
        <taxon>Peronosporales</taxon>
        <taxon>Peronosporaceae</taxon>
        <taxon>Phytophthora</taxon>
    </lineage>
</organism>
<reference evidence="2 3" key="1">
    <citation type="submission" date="2024-09" db="EMBL/GenBank/DDBJ databases">
        <title>Genome sequencing and assembly of Phytophthora oleae, isolate VK10A, causative agent of rot of olive drupes.</title>
        <authorList>
            <person name="Conti Taguali S."/>
            <person name="Riolo M."/>
            <person name="La Spada F."/>
            <person name="Cacciola S.O."/>
            <person name="Dionisio G."/>
        </authorList>
    </citation>
    <scope>NUCLEOTIDE SEQUENCE [LARGE SCALE GENOMIC DNA]</scope>
    <source>
        <strain evidence="2 3">VK10A</strain>
    </source>
</reference>
<dbReference type="Pfam" id="PF08284">
    <property type="entry name" value="RVP_2"/>
    <property type="match status" value="1"/>
</dbReference>
<accession>A0ABD3F4F1</accession>
<evidence type="ECO:0008006" key="4">
    <source>
        <dbReference type="Google" id="ProtNLM"/>
    </source>
</evidence>
<name>A0ABD3F4F1_9STRA</name>